<sequence length="47" mass="5599">MKNGWMITIGLLWMRKVGKRKYTYLQFIQIGKLTGDEDDFKAAKYQL</sequence>
<dbReference type="EMBL" id="JARTFS010000013">
    <property type="protein sequence ID" value="MED4402862.1"/>
    <property type="molecule type" value="Genomic_DNA"/>
</dbReference>
<evidence type="ECO:0000313" key="2">
    <source>
        <dbReference type="Proteomes" id="UP001342826"/>
    </source>
</evidence>
<dbReference type="RefSeq" id="WP_328015587.1">
    <property type="nucleotide sequence ID" value="NZ_JARTFS010000013.1"/>
</dbReference>
<name>A0ABU6P0G5_9BACI</name>
<keyword evidence="2" id="KW-1185">Reference proteome</keyword>
<organism evidence="1 2">
    <name type="scientific">Metabacillus fastidiosus</name>
    <dbReference type="NCBI Taxonomy" id="1458"/>
    <lineage>
        <taxon>Bacteria</taxon>
        <taxon>Bacillati</taxon>
        <taxon>Bacillota</taxon>
        <taxon>Bacilli</taxon>
        <taxon>Bacillales</taxon>
        <taxon>Bacillaceae</taxon>
        <taxon>Metabacillus</taxon>
    </lineage>
</organism>
<reference evidence="1 2" key="1">
    <citation type="submission" date="2023-03" db="EMBL/GenBank/DDBJ databases">
        <title>Bacillus Genome Sequencing.</title>
        <authorList>
            <person name="Dunlap C."/>
        </authorList>
    </citation>
    <scope>NUCLEOTIDE SEQUENCE [LARGE SCALE GENOMIC DNA]</scope>
    <source>
        <strain evidence="1 2">NRS-1717</strain>
    </source>
</reference>
<evidence type="ECO:0008006" key="3">
    <source>
        <dbReference type="Google" id="ProtNLM"/>
    </source>
</evidence>
<accession>A0ABU6P0G5</accession>
<gene>
    <name evidence="1" type="ORF">P9271_16275</name>
</gene>
<evidence type="ECO:0000313" key="1">
    <source>
        <dbReference type="EMBL" id="MED4402862.1"/>
    </source>
</evidence>
<proteinExistence type="predicted"/>
<dbReference type="Proteomes" id="UP001342826">
    <property type="component" value="Unassembled WGS sequence"/>
</dbReference>
<protein>
    <recommendedName>
        <fullName evidence="3">XkdX family protein</fullName>
    </recommendedName>
</protein>
<comment type="caution">
    <text evidence="1">The sequence shown here is derived from an EMBL/GenBank/DDBJ whole genome shotgun (WGS) entry which is preliminary data.</text>
</comment>